<evidence type="ECO:0000256" key="4">
    <source>
        <dbReference type="ARBA" id="ARBA00022174"/>
    </source>
</evidence>
<evidence type="ECO:0000313" key="8">
    <source>
        <dbReference type="EMBL" id="KAI1903793.1"/>
    </source>
</evidence>
<comment type="function">
    <text evidence="1">Cilium- and flagellum-specific protein that plays a role in axonemal structure organization and motility. May play a role in outer and inner dynein arm assembly.</text>
</comment>
<evidence type="ECO:0000313" key="9">
    <source>
        <dbReference type="Proteomes" id="UP000829720"/>
    </source>
</evidence>
<sequence>MAAEKVSEQKFTFNLLSSKTFSFLQDKNTSEFLMKWSMLGRITAQAFNFDQHFQTYNKQEFVSDFFRDPRVASNLKVLGADGNWKMLDKEVTRVTVELVPCTKLSVDMFDPLYSHGIVRPTGHITKCFHEYYADFDELRQMLLIEDSENYGVISREDRQEFLFRLFQHICLGGELCQYEDIITNYIDTTRLIYKDMVSVQRDPETKQVMAVSTVLKVKAYDQAGLCYPSESEQEQSFAYLLIDLSNGTWQFDALVSRYGDLTQASRMSPCRPGILQDLMTAPIACLDRRQEA</sequence>
<dbReference type="EMBL" id="JAERUA010000002">
    <property type="protein sequence ID" value="KAI1903793.1"/>
    <property type="molecule type" value="Genomic_DNA"/>
</dbReference>
<reference evidence="8" key="1">
    <citation type="submission" date="2021-01" db="EMBL/GenBank/DDBJ databases">
        <authorList>
            <person name="Zahm M."/>
            <person name="Roques C."/>
            <person name="Cabau C."/>
            <person name="Klopp C."/>
            <person name="Donnadieu C."/>
            <person name="Jouanno E."/>
            <person name="Lampietro C."/>
            <person name="Louis A."/>
            <person name="Herpin A."/>
            <person name="Echchiki A."/>
            <person name="Berthelot C."/>
            <person name="Parey E."/>
            <person name="Roest-Crollius H."/>
            <person name="Braasch I."/>
            <person name="Postlethwait J."/>
            <person name="Bobe J."/>
            <person name="Montfort J."/>
            <person name="Bouchez O."/>
            <person name="Begum T."/>
            <person name="Mejri S."/>
            <person name="Adams A."/>
            <person name="Chen W.-J."/>
            <person name="Guiguen Y."/>
        </authorList>
    </citation>
    <scope>NUCLEOTIDE SEQUENCE</scope>
    <source>
        <tissue evidence="8">Blood</tissue>
    </source>
</reference>
<evidence type="ECO:0000256" key="7">
    <source>
        <dbReference type="ARBA" id="ARBA00023273"/>
    </source>
</evidence>
<evidence type="ECO:0000256" key="5">
    <source>
        <dbReference type="ARBA" id="ARBA00022490"/>
    </source>
</evidence>
<keyword evidence="9" id="KW-1185">Reference proteome</keyword>
<comment type="subcellular location">
    <subcellularLocation>
        <location evidence="2">Cytoplasm</location>
        <location evidence="2">Cytoskeleton</location>
        <location evidence="2">Cilium axoneme</location>
    </subcellularLocation>
</comment>
<organism evidence="8 9">
    <name type="scientific">Albula goreensis</name>
    <dbReference type="NCBI Taxonomy" id="1534307"/>
    <lineage>
        <taxon>Eukaryota</taxon>
        <taxon>Metazoa</taxon>
        <taxon>Chordata</taxon>
        <taxon>Craniata</taxon>
        <taxon>Vertebrata</taxon>
        <taxon>Euteleostomi</taxon>
        <taxon>Actinopterygii</taxon>
        <taxon>Neopterygii</taxon>
        <taxon>Teleostei</taxon>
        <taxon>Albuliformes</taxon>
        <taxon>Albulidae</taxon>
        <taxon>Albula</taxon>
    </lineage>
</organism>
<evidence type="ECO:0000256" key="1">
    <source>
        <dbReference type="ARBA" id="ARBA00002404"/>
    </source>
</evidence>
<keyword evidence="6" id="KW-0206">Cytoskeleton</keyword>
<dbReference type="PANTHER" id="PTHR31078:SF1">
    <property type="entry name" value="CILIA- AND FLAGELLA-ASSOCIATED PROTEIN 300"/>
    <property type="match status" value="1"/>
</dbReference>
<evidence type="ECO:0000256" key="2">
    <source>
        <dbReference type="ARBA" id="ARBA00004430"/>
    </source>
</evidence>
<dbReference type="Proteomes" id="UP000829720">
    <property type="component" value="Unassembled WGS sequence"/>
</dbReference>
<dbReference type="AlphaFoldDB" id="A0A8T3E3I7"/>
<protein>
    <recommendedName>
        <fullName evidence="4">Cilia- and flagella-associated protein 300</fullName>
    </recommendedName>
</protein>
<name>A0A8T3E3I7_9TELE</name>
<evidence type="ECO:0000256" key="6">
    <source>
        <dbReference type="ARBA" id="ARBA00023212"/>
    </source>
</evidence>
<dbReference type="GO" id="GO:0005930">
    <property type="term" value="C:axoneme"/>
    <property type="evidence" value="ECO:0007669"/>
    <property type="project" value="UniProtKB-SubCell"/>
</dbReference>
<keyword evidence="7" id="KW-0966">Cell projection</keyword>
<dbReference type="OrthoDB" id="10259249at2759"/>
<keyword evidence="5" id="KW-0963">Cytoplasm</keyword>
<dbReference type="InterPro" id="IPR029416">
    <property type="entry name" value="CFAP300"/>
</dbReference>
<gene>
    <name evidence="8" type="ORF">AGOR_G00030870</name>
</gene>
<accession>A0A8T3E3I7</accession>
<dbReference type="Pfam" id="PF14926">
    <property type="entry name" value="CFAP300"/>
    <property type="match status" value="1"/>
</dbReference>
<evidence type="ECO:0000256" key="3">
    <source>
        <dbReference type="ARBA" id="ARBA00009205"/>
    </source>
</evidence>
<dbReference type="PANTHER" id="PTHR31078">
    <property type="entry name" value="CILIA- AND FLAGELLA-ASSOCIATED PROTEIN 300"/>
    <property type="match status" value="1"/>
</dbReference>
<comment type="caution">
    <text evidence="8">The sequence shown here is derived from an EMBL/GenBank/DDBJ whole genome shotgun (WGS) entry which is preliminary data.</text>
</comment>
<proteinExistence type="inferred from homology"/>
<comment type="similarity">
    <text evidence="3">Belongs to the CFAP300 family.</text>
</comment>